<proteinExistence type="predicted"/>
<dbReference type="AlphaFoldDB" id="A0A9X3UJT0"/>
<comment type="caution">
    <text evidence="5">The sequence shown here is derived from an EMBL/GenBank/DDBJ whole genome shotgun (WGS) entry which is preliminary data.</text>
</comment>
<dbReference type="Gene3D" id="1.10.10.60">
    <property type="entry name" value="Homeodomain-like"/>
    <property type="match status" value="1"/>
</dbReference>
<dbReference type="RefSeq" id="WP_267989337.1">
    <property type="nucleotide sequence ID" value="NZ_JAPJZI010000001.1"/>
</dbReference>
<evidence type="ECO:0000313" key="5">
    <source>
        <dbReference type="EMBL" id="MDA5397891.1"/>
    </source>
</evidence>
<sequence length="306" mass="33520">MTANSKNEDFASATMIRLVAAGLAQQGIPVPVRPPTGARVSRTAKRELLEAVMAEHGRIAVLTIADAARDMPPEPVAQALLKARSISDLLDRWRRLEKFSHGRHEIQVENQGQTTFGLRHRARDGHAPPTEVETLLVMAVLTVLCEIVTSAPVDLCASEGKVLRNAGIWHDPGAVGAHQQIVLSGAPFDGQSAMAPEAPHEGLVENLRHRVASDPLRRWTLTDLCAEAGASRRTLQRRLTENSTSFSRLIAEARLQTAARYLCNEPARELAEIGFLSGYCDQAHFTRSFTRLVGTTPRAYRADFGR</sequence>
<dbReference type="GO" id="GO:0003700">
    <property type="term" value="F:DNA-binding transcription factor activity"/>
    <property type="evidence" value="ECO:0007669"/>
    <property type="project" value="InterPro"/>
</dbReference>
<dbReference type="PANTHER" id="PTHR47894">
    <property type="entry name" value="HTH-TYPE TRANSCRIPTIONAL REGULATOR GADX"/>
    <property type="match status" value="1"/>
</dbReference>
<dbReference type="GO" id="GO:0005829">
    <property type="term" value="C:cytosol"/>
    <property type="evidence" value="ECO:0007669"/>
    <property type="project" value="TreeGrafter"/>
</dbReference>
<evidence type="ECO:0000256" key="1">
    <source>
        <dbReference type="ARBA" id="ARBA00023015"/>
    </source>
</evidence>
<dbReference type="GO" id="GO:0000976">
    <property type="term" value="F:transcription cis-regulatory region binding"/>
    <property type="evidence" value="ECO:0007669"/>
    <property type="project" value="TreeGrafter"/>
</dbReference>
<accession>A0A9X3UJT0</accession>
<protein>
    <submittedName>
        <fullName evidence="5">Helix-turn-helix transcriptional regulator</fullName>
    </submittedName>
</protein>
<reference evidence="5" key="1">
    <citation type="submission" date="2022-11" db="EMBL/GenBank/DDBJ databases">
        <title>Draft genome sequence of Hoeflea poritis E7-10 and Hoeflea prorocentri PM5-8, separated from scleractinian coral Porites lutea and marine dinoflagellate.</title>
        <authorList>
            <person name="Zhang G."/>
            <person name="Wei Q."/>
            <person name="Cai L."/>
        </authorList>
    </citation>
    <scope>NUCLEOTIDE SEQUENCE</scope>
    <source>
        <strain evidence="5">PM5-8</strain>
    </source>
</reference>
<feature type="domain" description="HTH araC/xylS-type" evidence="4">
    <location>
        <begin position="205"/>
        <end position="303"/>
    </location>
</feature>
<keyword evidence="6" id="KW-1185">Reference proteome</keyword>
<keyword evidence="1" id="KW-0805">Transcription regulation</keyword>
<keyword evidence="3" id="KW-0804">Transcription</keyword>
<dbReference type="PROSITE" id="PS01124">
    <property type="entry name" value="HTH_ARAC_FAMILY_2"/>
    <property type="match status" value="1"/>
</dbReference>
<dbReference type="InterPro" id="IPR018060">
    <property type="entry name" value="HTH_AraC"/>
</dbReference>
<dbReference type="InterPro" id="IPR009057">
    <property type="entry name" value="Homeodomain-like_sf"/>
</dbReference>
<evidence type="ECO:0000256" key="3">
    <source>
        <dbReference type="ARBA" id="ARBA00023163"/>
    </source>
</evidence>
<dbReference type="Proteomes" id="UP001151234">
    <property type="component" value="Unassembled WGS sequence"/>
</dbReference>
<organism evidence="5 6">
    <name type="scientific">Hoeflea prorocentri</name>
    <dbReference type="NCBI Taxonomy" id="1922333"/>
    <lineage>
        <taxon>Bacteria</taxon>
        <taxon>Pseudomonadati</taxon>
        <taxon>Pseudomonadota</taxon>
        <taxon>Alphaproteobacteria</taxon>
        <taxon>Hyphomicrobiales</taxon>
        <taxon>Rhizobiaceae</taxon>
        <taxon>Hoeflea</taxon>
    </lineage>
</organism>
<dbReference type="PANTHER" id="PTHR47894:SF4">
    <property type="entry name" value="HTH-TYPE TRANSCRIPTIONAL REGULATOR GADX"/>
    <property type="match status" value="1"/>
</dbReference>
<evidence type="ECO:0000256" key="2">
    <source>
        <dbReference type="ARBA" id="ARBA00023125"/>
    </source>
</evidence>
<dbReference type="InterPro" id="IPR018062">
    <property type="entry name" value="HTH_AraC-typ_CS"/>
</dbReference>
<dbReference type="EMBL" id="JAPJZI010000001">
    <property type="protein sequence ID" value="MDA5397891.1"/>
    <property type="molecule type" value="Genomic_DNA"/>
</dbReference>
<dbReference type="SUPFAM" id="SSF46689">
    <property type="entry name" value="Homeodomain-like"/>
    <property type="match status" value="1"/>
</dbReference>
<evidence type="ECO:0000313" key="6">
    <source>
        <dbReference type="Proteomes" id="UP001151234"/>
    </source>
</evidence>
<dbReference type="PROSITE" id="PS00041">
    <property type="entry name" value="HTH_ARAC_FAMILY_1"/>
    <property type="match status" value="1"/>
</dbReference>
<name>A0A9X3UJT0_9HYPH</name>
<dbReference type="Pfam" id="PF12833">
    <property type="entry name" value="HTH_18"/>
    <property type="match status" value="1"/>
</dbReference>
<keyword evidence="2" id="KW-0238">DNA-binding</keyword>
<gene>
    <name evidence="5" type="ORF">OQ273_04820</name>
</gene>
<dbReference type="SMART" id="SM00342">
    <property type="entry name" value="HTH_ARAC"/>
    <property type="match status" value="1"/>
</dbReference>
<evidence type="ECO:0000259" key="4">
    <source>
        <dbReference type="PROSITE" id="PS01124"/>
    </source>
</evidence>